<keyword evidence="11" id="KW-0732">Signal</keyword>
<dbReference type="OrthoDB" id="9786919at2"/>
<dbReference type="Gene3D" id="1.10.287.130">
    <property type="match status" value="1"/>
</dbReference>
<dbReference type="Gene3D" id="3.30.565.10">
    <property type="entry name" value="Histidine kinase-like ATPase, C-terminal domain"/>
    <property type="match status" value="1"/>
</dbReference>
<keyword evidence="7 14" id="KW-0418">Kinase</keyword>
<dbReference type="InterPro" id="IPR036890">
    <property type="entry name" value="HATPase_C_sf"/>
</dbReference>
<dbReference type="PANTHER" id="PTHR43711:SF1">
    <property type="entry name" value="HISTIDINE KINASE 1"/>
    <property type="match status" value="1"/>
</dbReference>
<evidence type="ECO:0000256" key="5">
    <source>
        <dbReference type="ARBA" id="ARBA00022679"/>
    </source>
</evidence>
<feature type="transmembrane region" description="Helical" evidence="10">
    <location>
        <begin position="249"/>
        <end position="270"/>
    </location>
</feature>
<dbReference type="InterPro" id="IPR003660">
    <property type="entry name" value="HAMP_dom"/>
</dbReference>
<comment type="catalytic activity">
    <reaction evidence="1">
        <text>ATP + protein L-histidine = ADP + protein N-phospho-L-histidine.</text>
        <dbReference type="EC" id="2.7.13.3"/>
    </reaction>
</comment>
<feature type="signal peptide" evidence="11">
    <location>
        <begin position="1"/>
        <end position="23"/>
    </location>
</feature>
<evidence type="ECO:0000256" key="1">
    <source>
        <dbReference type="ARBA" id="ARBA00000085"/>
    </source>
</evidence>
<dbReference type="SMART" id="SM00388">
    <property type="entry name" value="HisKA"/>
    <property type="match status" value="1"/>
</dbReference>
<keyword evidence="15" id="KW-1185">Reference proteome</keyword>
<dbReference type="RefSeq" id="WP_030445521.1">
    <property type="nucleotide sequence ID" value="NZ_AP023354.1"/>
</dbReference>
<evidence type="ECO:0000256" key="10">
    <source>
        <dbReference type="SAM" id="Phobius"/>
    </source>
</evidence>
<dbReference type="SUPFAM" id="SSF55874">
    <property type="entry name" value="ATPase domain of HSP90 chaperone/DNA topoisomerase II/histidine kinase"/>
    <property type="match status" value="1"/>
</dbReference>
<keyword evidence="6 10" id="KW-0812">Transmembrane</keyword>
<keyword evidence="4" id="KW-0597">Phosphoprotein</keyword>
<dbReference type="PROSITE" id="PS50885">
    <property type="entry name" value="HAMP"/>
    <property type="match status" value="1"/>
</dbReference>
<dbReference type="FunFam" id="3.30.565.10:FF:000006">
    <property type="entry name" value="Sensor histidine kinase WalK"/>
    <property type="match status" value="1"/>
</dbReference>
<keyword evidence="8 10" id="KW-1133">Transmembrane helix</keyword>
<evidence type="ECO:0000259" key="12">
    <source>
        <dbReference type="PROSITE" id="PS50109"/>
    </source>
</evidence>
<evidence type="ECO:0000256" key="3">
    <source>
        <dbReference type="ARBA" id="ARBA00012438"/>
    </source>
</evidence>
<evidence type="ECO:0000313" key="14">
    <source>
        <dbReference type="EMBL" id="BCJ27293.1"/>
    </source>
</evidence>
<dbReference type="InterPro" id="IPR050736">
    <property type="entry name" value="Sensor_HK_Regulatory"/>
</dbReference>
<keyword evidence="10" id="KW-0472">Membrane</keyword>
<dbReference type="GO" id="GO:0000155">
    <property type="term" value="F:phosphorelay sensor kinase activity"/>
    <property type="evidence" value="ECO:0007669"/>
    <property type="project" value="InterPro"/>
</dbReference>
<feature type="domain" description="Histidine kinase" evidence="12">
    <location>
        <begin position="332"/>
        <end position="543"/>
    </location>
</feature>
<protein>
    <recommendedName>
        <fullName evidence="3">histidine kinase</fullName>
        <ecNumber evidence="3">2.7.13.3</ecNumber>
    </recommendedName>
</protein>
<dbReference type="PROSITE" id="PS50109">
    <property type="entry name" value="HIS_KIN"/>
    <property type="match status" value="1"/>
</dbReference>
<evidence type="ECO:0000313" key="15">
    <source>
        <dbReference type="Proteomes" id="UP000680750"/>
    </source>
</evidence>
<evidence type="ECO:0000256" key="11">
    <source>
        <dbReference type="SAM" id="SignalP"/>
    </source>
</evidence>
<dbReference type="CDD" id="cd00082">
    <property type="entry name" value="HisKA"/>
    <property type="match status" value="1"/>
</dbReference>
<name>A0A810KVP2_9ACTN</name>
<dbReference type="KEGG" id="aser:Asera_14010"/>
<keyword evidence="9" id="KW-0902">Two-component regulatory system</keyword>
<dbReference type="Proteomes" id="UP000680750">
    <property type="component" value="Chromosome"/>
</dbReference>
<dbReference type="InterPro" id="IPR036097">
    <property type="entry name" value="HisK_dim/P_sf"/>
</dbReference>
<evidence type="ECO:0000256" key="4">
    <source>
        <dbReference type="ARBA" id="ARBA00022553"/>
    </source>
</evidence>
<dbReference type="InterPro" id="IPR004358">
    <property type="entry name" value="Sig_transdc_His_kin-like_C"/>
</dbReference>
<evidence type="ECO:0000256" key="2">
    <source>
        <dbReference type="ARBA" id="ARBA00004236"/>
    </source>
</evidence>
<dbReference type="AlphaFoldDB" id="A0A810KVP2"/>
<evidence type="ECO:0000256" key="6">
    <source>
        <dbReference type="ARBA" id="ARBA00022692"/>
    </source>
</evidence>
<dbReference type="InterPro" id="IPR003594">
    <property type="entry name" value="HATPase_dom"/>
</dbReference>
<evidence type="ECO:0000256" key="7">
    <source>
        <dbReference type="ARBA" id="ARBA00022777"/>
    </source>
</evidence>
<evidence type="ECO:0000259" key="13">
    <source>
        <dbReference type="PROSITE" id="PS50885"/>
    </source>
</evidence>
<proteinExistence type="predicted"/>
<dbReference type="Pfam" id="PF02518">
    <property type="entry name" value="HATPase_c"/>
    <property type="match status" value="1"/>
</dbReference>
<feature type="chain" id="PRO_5032957940" description="histidine kinase" evidence="11">
    <location>
        <begin position="24"/>
        <end position="543"/>
    </location>
</feature>
<reference evidence="14" key="1">
    <citation type="submission" date="2020-08" db="EMBL/GenBank/DDBJ databases">
        <title>Whole genome shotgun sequence of Actinocatenispora sera NBRC 101916.</title>
        <authorList>
            <person name="Komaki H."/>
            <person name="Tamura T."/>
        </authorList>
    </citation>
    <scope>NUCLEOTIDE SEQUENCE</scope>
    <source>
        <strain evidence="14">NBRC 101916</strain>
    </source>
</reference>
<dbReference type="InterPro" id="IPR003661">
    <property type="entry name" value="HisK_dim/P_dom"/>
</dbReference>
<dbReference type="CDD" id="cd00075">
    <property type="entry name" value="HATPase"/>
    <property type="match status" value="1"/>
</dbReference>
<feature type="domain" description="HAMP" evidence="13">
    <location>
        <begin position="272"/>
        <end position="324"/>
    </location>
</feature>
<evidence type="ECO:0000256" key="9">
    <source>
        <dbReference type="ARBA" id="ARBA00023012"/>
    </source>
</evidence>
<gene>
    <name evidence="14" type="ORF">Asera_14010</name>
</gene>
<dbReference type="InterPro" id="IPR005467">
    <property type="entry name" value="His_kinase_dom"/>
</dbReference>
<evidence type="ECO:0000256" key="8">
    <source>
        <dbReference type="ARBA" id="ARBA00022989"/>
    </source>
</evidence>
<dbReference type="SUPFAM" id="SSF47384">
    <property type="entry name" value="Homodimeric domain of signal transducing histidine kinase"/>
    <property type="match status" value="1"/>
</dbReference>
<dbReference type="Pfam" id="PF00512">
    <property type="entry name" value="HisKA"/>
    <property type="match status" value="1"/>
</dbReference>
<dbReference type="SMART" id="SM00304">
    <property type="entry name" value="HAMP"/>
    <property type="match status" value="1"/>
</dbReference>
<dbReference type="GO" id="GO:0005886">
    <property type="term" value="C:plasma membrane"/>
    <property type="evidence" value="ECO:0007669"/>
    <property type="project" value="UniProtKB-SubCell"/>
</dbReference>
<comment type="subcellular location">
    <subcellularLocation>
        <location evidence="2">Cell membrane</location>
    </subcellularLocation>
</comment>
<sequence>MSFRFRVLALTLLIAVTATVATAWLTLHQASGQLTDSVTAANRDVLRVTDELGRYGREHAGWSGVSATVTAISRRTGLRVRVETVSGDLIADSDLLAGRPARAVVGPATLADPRPTLRLADRAGQGQTLTTVWSSFTSYVRESGYARCVQAAGGAVLATTGPAGVPEYHPTGGGSAAEHRCRSSADRAAPSTAEAKDFKRALRACLRDATTSFASCLNRWFAAHVGRYAPDSVRVYVGARGQTDPAIGAGPTVLVAGIVALAAVAAAVLLSRRVLRPVRALTAAARQLGDGAGAGPVPVSGRDEIAQLGRAFNRMAASLAASEERQRQQIADVAHELRTPLANLRGYLEALADGVLPPSPELFASLHDEALLQQRIVDDLQVLALAESGALSYHREPVDLGEVAAACRTAHSGNAEAAGVTLAVERHGPAVVSGDPERLRQAVGNLIRNALAATPAGGRIVLAVAAGDGRARLDVTDTGSGIDPADLPHLFDRFWRADPARGGGRSGLGLTIARQLVTDHGGSLTAVSTPGSGSTFTVALPLI</sequence>
<keyword evidence="5" id="KW-0808">Transferase</keyword>
<dbReference type="SUPFAM" id="SSF158472">
    <property type="entry name" value="HAMP domain-like"/>
    <property type="match status" value="1"/>
</dbReference>
<accession>A0A810KVP2</accession>
<dbReference type="PANTHER" id="PTHR43711">
    <property type="entry name" value="TWO-COMPONENT HISTIDINE KINASE"/>
    <property type="match status" value="1"/>
</dbReference>
<dbReference type="CDD" id="cd06225">
    <property type="entry name" value="HAMP"/>
    <property type="match status" value="1"/>
</dbReference>
<dbReference type="Pfam" id="PF00672">
    <property type="entry name" value="HAMP"/>
    <property type="match status" value="1"/>
</dbReference>
<dbReference type="SMART" id="SM00387">
    <property type="entry name" value="HATPase_c"/>
    <property type="match status" value="1"/>
</dbReference>
<organism evidence="14 15">
    <name type="scientific">Actinocatenispora sera</name>
    <dbReference type="NCBI Taxonomy" id="390989"/>
    <lineage>
        <taxon>Bacteria</taxon>
        <taxon>Bacillati</taxon>
        <taxon>Actinomycetota</taxon>
        <taxon>Actinomycetes</taxon>
        <taxon>Micromonosporales</taxon>
        <taxon>Micromonosporaceae</taxon>
        <taxon>Actinocatenispora</taxon>
    </lineage>
</organism>
<dbReference type="PRINTS" id="PR00344">
    <property type="entry name" value="BCTRLSENSOR"/>
</dbReference>
<dbReference type="Gene3D" id="6.10.340.10">
    <property type="match status" value="1"/>
</dbReference>
<dbReference type="EC" id="2.7.13.3" evidence="3"/>
<dbReference type="EMBL" id="AP023354">
    <property type="protein sequence ID" value="BCJ27293.1"/>
    <property type="molecule type" value="Genomic_DNA"/>
</dbReference>